<feature type="domain" description="FAD-binding FR-type" evidence="2">
    <location>
        <begin position="4"/>
        <end position="105"/>
    </location>
</feature>
<dbReference type="Proteomes" id="UP000467214">
    <property type="component" value="Unassembled WGS sequence"/>
</dbReference>
<evidence type="ECO:0000259" key="2">
    <source>
        <dbReference type="PROSITE" id="PS51384"/>
    </source>
</evidence>
<dbReference type="InterPro" id="IPR039261">
    <property type="entry name" value="FNR_nucleotide-bd"/>
</dbReference>
<reference evidence="3 4" key="1">
    <citation type="submission" date="2019-12" db="EMBL/GenBank/DDBJ databases">
        <title>Neisseriaceae gen. nov. sp. Genome sequencing and assembly.</title>
        <authorList>
            <person name="Liu Z."/>
            <person name="Li A."/>
        </authorList>
    </citation>
    <scope>NUCLEOTIDE SEQUENCE [LARGE SCALE GENOMIC DNA]</scope>
    <source>
        <strain evidence="3 4">B2N2-7</strain>
    </source>
</reference>
<evidence type="ECO:0000313" key="3">
    <source>
        <dbReference type="EMBL" id="MXR37611.1"/>
    </source>
</evidence>
<dbReference type="InterPro" id="IPR036010">
    <property type="entry name" value="2Fe-2S_ferredoxin-like_sf"/>
</dbReference>
<dbReference type="PANTHER" id="PTHR30212">
    <property type="entry name" value="PROTEIN YIIM"/>
    <property type="match status" value="1"/>
</dbReference>
<dbReference type="GO" id="GO:0016491">
    <property type="term" value="F:oxidoreductase activity"/>
    <property type="evidence" value="ECO:0007669"/>
    <property type="project" value="InterPro"/>
</dbReference>
<organism evidence="3 4">
    <name type="scientific">Craterilacuibacter sinensis</name>
    <dbReference type="NCBI Taxonomy" id="2686017"/>
    <lineage>
        <taxon>Bacteria</taxon>
        <taxon>Pseudomonadati</taxon>
        <taxon>Pseudomonadota</taxon>
        <taxon>Betaproteobacteria</taxon>
        <taxon>Neisseriales</taxon>
        <taxon>Neisseriaceae</taxon>
        <taxon>Craterilacuibacter</taxon>
    </lineage>
</organism>
<dbReference type="PRINTS" id="PR00409">
    <property type="entry name" value="PHDIOXRDTASE"/>
</dbReference>
<keyword evidence="4" id="KW-1185">Reference proteome</keyword>
<dbReference type="InterPro" id="IPR017927">
    <property type="entry name" value="FAD-bd_FR_type"/>
</dbReference>
<accession>A0A845BSS8</accession>
<dbReference type="Gene3D" id="3.10.20.30">
    <property type="match status" value="1"/>
</dbReference>
<dbReference type="SUPFAM" id="SSF54292">
    <property type="entry name" value="2Fe-2S ferredoxin-like"/>
    <property type="match status" value="1"/>
</dbReference>
<dbReference type="PANTHER" id="PTHR30212:SF2">
    <property type="entry name" value="PROTEIN YIIM"/>
    <property type="match status" value="1"/>
</dbReference>
<dbReference type="CDD" id="cd00207">
    <property type="entry name" value="fer2"/>
    <property type="match status" value="1"/>
</dbReference>
<dbReference type="InterPro" id="IPR052353">
    <property type="entry name" value="Benzoxazolinone_Detox_Enz"/>
</dbReference>
<proteinExistence type="predicted"/>
<dbReference type="AlphaFoldDB" id="A0A845BSS8"/>
<comment type="caution">
    <text evidence="3">The sequence shown here is derived from an EMBL/GenBank/DDBJ whole genome shotgun (WGS) entry which is preliminary data.</text>
</comment>
<evidence type="ECO:0000313" key="4">
    <source>
        <dbReference type="Proteomes" id="UP000467214"/>
    </source>
</evidence>
<dbReference type="PROSITE" id="PS00197">
    <property type="entry name" value="2FE2S_FER_1"/>
    <property type="match status" value="1"/>
</dbReference>
<dbReference type="PROSITE" id="PS51085">
    <property type="entry name" value="2FE2S_FER_2"/>
    <property type="match status" value="1"/>
</dbReference>
<evidence type="ECO:0000259" key="1">
    <source>
        <dbReference type="PROSITE" id="PS51085"/>
    </source>
</evidence>
<sequence>MPATEWLHATLGETQPLADGICQLSLLPDTPYPPYASGSHLLVRVGGQADGPTNAYSLLGGSARNDVRIAVQRAEASRGGSHWLHTLRPGDRLCISTPANLFPLEPNASGHMFIAGGIGITPFIAHLAALDATGQRARLHYAYRSASKAAFVAELSGYADTQCYDAGRGQRMDIRALLQGVDAHTHVYACGPQRLLDDVELHGADLRAAGRLHIEQFSPPAHLATDDSFTIQLARSGQRLTVAAGESILDAVRRQSTAKVESLCREGYCGTCETRLLSGQAAHRDQYLSDQEKQAQDRIMLCVSRAACSQLVLDL</sequence>
<dbReference type="CDD" id="cd06185">
    <property type="entry name" value="PDR_like"/>
    <property type="match status" value="1"/>
</dbReference>
<dbReference type="InterPro" id="IPR001041">
    <property type="entry name" value="2Fe-2S_ferredoxin-type"/>
</dbReference>
<feature type="domain" description="2Fe-2S ferredoxin-type" evidence="1">
    <location>
        <begin position="229"/>
        <end position="315"/>
    </location>
</feature>
<dbReference type="Pfam" id="PF00111">
    <property type="entry name" value="Fer2"/>
    <property type="match status" value="1"/>
</dbReference>
<dbReference type="InterPro" id="IPR012675">
    <property type="entry name" value="Beta-grasp_dom_sf"/>
</dbReference>
<gene>
    <name evidence="3" type="ORF">GQF02_11540</name>
</gene>
<name>A0A845BSS8_9NEIS</name>
<dbReference type="SUPFAM" id="SSF52343">
    <property type="entry name" value="Ferredoxin reductase-like, C-terminal NADP-linked domain"/>
    <property type="match status" value="1"/>
</dbReference>
<protein>
    <submittedName>
        <fullName evidence="3">2Fe-2S iron-sulfur cluster binding domain-containing protein</fullName>
    </submittedName>
</protein>
<dbReference type="InterPro" id="IPR017938">
    <property type="entry name" value="Riboflavin_synthase-like_b-brl"/>
</dbReference>
<dbReference type="InterPro" id="IPR006058">
    <property type="entry name" value="2Fe2S_fd_BS"/>
</dbReference>
<dbReference type="GO" id="GO:0051537">
    <property type="term" value="F:2 iron, 2 sulfur cluster binding"/>
    <property type="evidence" value="ECO:0007669"/>
    <property type="project" value="InterPro"/>
</dbReference>
<dbReference type="EMBL" id="WSSB01000010">
    <property type="protein sequence ID" value="MXR37611.1"/>
    <property type="molecule type" value="Genomic_DNA"/>
</dbReference>
<dbReference type="Gene3D" id="2.40.30.10">
    <property type="entry name" value="Translation factors"/>
    <property type="match status" value="1"/>
</dbReference>
<dbReference type="SUPFAM" id="SSF63380">
    <property type="entry name" value="Riboflavin synthase domain-like"/>
    <property type="match status" value="1"/>
</dbReference>
<dbReference type="Gene3D" id="3.40.50.80">
    <property type="entry name" value="Nucleotide-binding domain of ferredoxin-NADP reductase (FNR) module"/>
    <property type="match status" value="1"/>
</dbReference>
<dbReference type="PROSITE" id="PS51384">
    <property type="entry name" value="FAD_FR"/>
    <property type="match status" value="1"/>
</dbReference>
<dbReference type="RefSeq" id="WP_160797316.1">
    <property type="nucleotide sequence ID" value="NZ_WSSB01000010.1"/>
</dbReference>